<accession>A0A1X7ULP2</accession>
<dbReference type="AlphaFoldDB" id="A0A1X7ULP2"/>
<dbReference type="OrthoDB" id="8954335at2759"/>
<dbReference type="InterPro" id="IPR008405">
    <property type="entry name" value="ApoL"/>
</dbReference>
<dbReference type="GO" id="GO:0006869">
    <property type="term" value="P:lipid transport"/>
    <property type="evidence" value="ECO:0007669"/>
    <property type="project" value="InterPro"/>
</dbReference>
<feature type="region of interest" description="Disordered" evidence="4">
    <location>
        <begin position="422"/>
        <end position="453"/>
    </location>
</feature>
<dbReference type="SUPFAM" id="SSF52129">
    <property type="entry name" value="Caspase-like"/>
    <property type="match status" value="1"/>
</dbReference>
<dbReference type="GO" id="GO:0008289">
    <property type="term" value="F:lipid binding"/>
    <property type="evidence" value="ECO:0007669"/>
    <property type="project" value="InterPro"/>
</dbReference>
<keyword evidence="5" id="KW-0472">Membrane</keyword>
<dbReference type="GO" id="GO:0005525">
    <property type="term" value="F:GTP binding"/>
    <property type="evidence" value="ECO:0007669"/>
    <property type="project" value="InterPro"/>
</dbReference>
<organism evidence="7">
    <name type="scientific">Amphimedon queenslandica</name>
    <name type="common">Sponge</name>
    <dbReference type="NCBI Taxonomy" id="400682"/>
    <lineage>
        <taxon>Eukaryota</taxon>
        <taxon>Metazoa</taxon>
        <taxon>Porifera</taxon>
        <taxon>Demospongiae</taxon>
        <taxon>Heteroscleromorpha</taxon>
        <taxon>Haplosclerida</taxon>
        <taxon>Niphatidae</taxon>
        <taxon>Amphimedon</taxon>
    </lineage>
</organism>
<dbReference type="GO" id="GO:0016020">
    <property type="term" value="C:membrane"/>
    <property type="evidence" value="ECO:0007669"/>
    <property type="project" value="TreeGrafter"/>
</dbReference>
<protein>
    <recommendedName>
        <fullName evidence="6">Caspase family p20 domain-containing protein</fullName>
    </recommendedName>
</protein>
<dbReference type="Pfam" id="PF04548">
    <property type="entry name" value="AIG1"/>
    <property type="match status" value="1"/>
</dbReference>
<dbReference type="InParanoid" id="A0A1X7ULP2"/>
<evidence type="ECO:0000313" key="7">
    <source>
        <dbReference type="EnsemblMetazoa" id="Aqu2.1.28347_001"/>
    </source>
</evidence>
<dbReference type="InterPro" id="IPR029030">
    <property type="entry name" value="Caspase-like_dom_sf"/>
</dbReference>
<dbReference type="GO" id="GO:0005576">
    <property type="term" value="C:extracellular region"/>
    <property type="evidence" value="ECO:0007669"/>
    <property type="project" value="InterPro"/>
</dbReference>
<keyword evidence="5" id="KW-0812">Transmembrane</keyword>
<dbReference type="SUPFAM" id="SSF52540">
    <property type="entry name" value="P-loop containing nucleoside triphosphate hydrolases"/>
    <property type="match status" value="1"/>
</dbReference>
<dbReference type="Pfam" id="PF00656">
    <property type="entry name" value="Peptidase_C14"/>
    <property type="match status" value="1"/>
</dbReference>
<feature type="transmembrane region" description="Helical" evidence="5">
    <location>
        <begin position="603"/>
        <end position="626"/>
    </location>
</feature>
<dbReference type="InterPro" id="IPR001309">
    <property type="entry name" value="Pept_C14_p20"/>
</dbReference>
<dbReference type="GO" id="GO:0006508">
    <property type="term" value="P:proteolysis"/>
    <property type="evidence" value="ECO:0007669"/>
    <property type="project" value="InterPro"/>
</dbReference>
<keyword evidence="5" id="KW-1133">Transmembrane helix</keyword>
<dbReference type="Gene3D" id="3.40.50.300">
    <property type="entry name" value="P-loop containing nucleotide triphosphate hydrolases"/>
    <property type="match status" value="1"/>
</dbReference>
<evidence type="ECO:0000256" key="5">
    <source>
        <dbReference type="SAM" id="Phobius"/>
    </source>
</evidence>
<dbReference type="InterPro" id="IPR011600">
    <property type="entry name" value="Pept_C14_caspase"/>
</dbReference>
<name>A0A1X7ULP2_AMPQE</name>
<keyword evidence="3" id="KW-0547">Nucleotide-binding</keyword>
<reference evidence="7" key="1">
    <citation type="submission" date="2017-05" db="UniProtKB">
        <authorList>
            <consortium name="EnsemblMetazoa"/>
        </authorList>
    </citation>
    <scope>IDENTIFICATION</scope>
</reference>
<dbReference type="PROSITE" id="PS50208">
    <property type="entry name" value="CASPASE_P20"/>
    <property type="match status" value="1"/>
</dbReference>
<feature type="domain" description="Caspase family p20" evidence="6">
    <location>
        <begin position="302"/>
        <end position="401"/>
    </location>
</feature>
<feature type="transmembrane region" description="Helical" evidence="5">
    <location>
        <begin position="632"/>
        <end position="658"/>
    </location>
</feature>
<evidence type="ECO:0000256" key="2">
    <source>
        <dbReference type="ARBA" id="ARBA00010090"/>
    </source>
</evidence>
<sequence length="1095" mass="120986">MFELEKALQSIGVDASPYTRDIVFDIGAATAAAQAELSDFLIQAMGWWQSSVFLSYRIPKDQLCSVASLFLSYASNPSSSTKNKIDVSKIDTDSMKTFKKLLQEKYISTDVNILVIGRTGQGKSALINSLIELGRKIVPEGPRSARCTMKSQSYTYPNIIPDVNVTIIDSPGLQDTQNKEHKYIQEMKNECNKWDERDKDDKSEEPDEEDEDAWKELRKKRLAGRVQLCKKELNTTVNELLLSLDSGRHQEAAQNIKFEVLPAGYYVPKHDCALSGVNWQHNLIALCCDTAKHKQKLKLNKKIYLAVIIDNRGKVKVENEERILNDEAAALKKAFEDLKFAVLYFNSLSSESIATLLEAISKADHSQLLMIALVFLSKGKTSELYDADGVAMLYAAVFDHFSECPIPVIFFFDSANGDIQKKKNSTANETPNASDDDVENENDSTDDDISNENEDDVLLQSKNDSAIDDIGVQNSIADNTPDISLAPLNCPKNSLVLAATHNSASSPVVKEFTEKLSHTSVQECFETICANNNSTTVKSIWHDTVGDNLFIVKSTNDSIETHKQKLEVYHSIWYPVRCKTIDKLEESRGGIMSVVRKASKAQIATTVSGIIVGSGLAITGIALVPFTFGGSIAISALGGAVGAGTVAGGARFAAFIAARVLKKKKLKKTQQHINLDQQISLMINEEALEYNQMMTSAVSHVPQSTAASQVPESSASSLQGAAAIGRDATAGFAIAEGTAETIGTALYTAGPVAGMALAGTALAVTIPIDIDSIIYHSYNIHKAKNDPTGRTASNKAVKMLNNTIEGLLKGMCHAIDEVEYEVQTGKNNLRDDKCGYEIEVPVKDKEKFAVTVRTLFSGPFVYPNGYTLVSAVYDITMPELPQPATIKLEHCVDESDQTRPDLCFAIGSVDLKEKKITIKEVDQEFNESIQQKSSCLLCILHKKTLQNKEVVRYAAQCFYDRKYKNFWILNIVFTKLLSANFKYAQKRFGFEGSCNLFFFDSYMFSLDLTCFKDSHEFSGWMVSPNDDEEMPSIISMEDIYSAELREGSAKVHKKAFPSISLYVYIFDEKIATDEIDVSFKIGGTNLSININRQKE</sequence>
<dbReference type="EnsemblMetazoa" id="Aqu2.1.28347_001">
    <property type="protein sequence ID" value="Aqu2.1.28347_001"/>
    <property type="gene ID" value="Aqu2.1.28347"/>
</dbReference>
<dbReference type="GO" id="GO:0042157">
    <property type="term" value="P:lipoprotein metabolic process"/>
    <property type="evidence" value="ECO:0007669"/>
    <property type="project" value="InterPro"/>
</dbReference>
<proteinExistence type="inferred from homology"/>
<dbReference type="GO" id="GO:0004197">
    <property type="term" value="F:cysteine-type endopeptidase activity"/>
    <property type="evidence" value="ECO:0007669"/>
    <property type="project" value="InterPro"/>
</dbReference>
<evidence type="ECO:0000259" key="6">
    <source>
        <dbReference type="PROSITE" id="PS50208"/>
    </source>
</evidence>
<dbReference type="eggNOG" id="ENOG502RV35">
    <property type="taxonomic scope" value="Eukaryota"/>
</dbReference>
<dbReference type="InterPro" id="IPR006703">
    <property type="entry name" value="G_AIG1"/>
</dbReference>
<dbReference type="PANTHER" id="PTHR14096:SF28">
    <property type="entry name" value="APOLIPOPROTEIN L, 1-RELATED"/>
    <property type="match status" value="1"/>
</dbReference>
<dbReference type="PANTHER" id="PTHR14096">
    <property type="entry name" value="APOLIPOPROTEIN L"/>
    <property type="match status" value="1"/>
</dbReference>
<comment type="similarity">
    <text evidence="1">Belongs to the TRAFAC class TrmE-Era-EngA-EngB-Septin-like GTPase superfamily. AIG1/Toc34/Toc159-like paraseptin GTPase family. IAN subfamily.</text>
</comment>
<dbReference type="Gene3D" id="3.40.50.1460">
    <property type="match status" value="1"/>
</dbReference>
<comment type="similarity">
    <text evidence="2">Belongs to the apolipoprotein L family.</text>
</comment>
<evidence type="ECO:0000256" key="1">
    <source>
        <dbReference type="ARBA" id="ARBA00008535"/>
    </source>
</evidence>
<dbReference type="InterPro" id="IPR027417">
    <property type="entry name" value="P-loop_NTPase"/>
</dbReference>
<evidence type="ECO:0000256" key="4">
    <source>
        <dbReference type="SAM" id="MobiDB-lite"/>
    </source>
</evidence>
<evidence type="ECO:0000256" key="3">
    <source>
        <dbReference type="ARBA" id="ARBA00022741"/>
    </source>
</evidence>
<feature type="compositionally biased region" description="Acidic residues" evidence="4">
    <location>
        <begin position="434"/>
        <end position="453"/>
    </location>
</feature>